<dbReference type="PROSITE" id="PS51257">
    <property type="entry name" value="PROKAR_LIPOPROTEIN"/>
    <property type="match status" value="1"/>
</dbReference>
<gene>
    <name evidence="2" type="ORF">ESY86_19490</name>
</gene>
<feature type="chain" id="PRO_5023033177" description="Lipoprotein" evidence="1">
    <location>
        <begin position="22"/>
        <end position="179"/>
    </location>
</feature>
<dbReference type="Proteomes" id="UP000321578">
    <property type="component" value="Unassembled WGS sequence"/>
</dbReference>
<accession>A0A5C6ZA37</accession>
<evidence type="ECO:0000256" key="1">
    <source>
        <dbReference type="SAM" id="SignalP"/>
    </source>
</evidence>
<keyword evidence="1" id="KW-0732">Signal</keyword>
<proteinExistence type="predicted"/>
<reference evidence="2 3" key="1">
    <citation type="submission" date="2019-08" db="EMBL/GenBank/DDBJ databases">
        <title>Genomes of Subsaximicrobium wynnwilliamsii strains.</title>
        <authorList>
            <person name="Bowman J.P."/>
        </authorList>
    </citation>
    <scope>NUCLEOTIDE SEQUENCE [LARGE SCALE GENOMIC DNA]</scope>
    <source>
        <strain evidence="2 3">2-80-2</strain>
    </source>
</reference>
<dbReference type="AlphaFoldDB" id="A0A5C6ZA37"/>
<evidence type="ECO:0008006" key="4">
    <source>
        <dbReference type="Google" id="ProtNLM"/>
    </source>
</evidence>
<comment type="caution">
    <text evidence="2">The sequence shown here is derived from an EMBL/GenBank/DDBJ whole genome shotgun (WGS) entry which is preliminary data.</text>
</comment>
<dbReference type="RefSeq" id="WP_147088390.1">
    <property type="nucleotide sequence ID" value="NZ_VORM01000040.1"/>
</dbReference>
<sequence length="179" mass="20165">MKKLILLLFVLSLLSTISCNNDDDNSTQNLIDQLPPETQTGENTFGCLLDGEPFIPGGGTNPLDCVYQFVNGEYYFGLQGNKRNENNNLITIALSTNELEIEQGLSYNLLNNISGNAQGYFSISTNFNFTSENHTELLMITKLDQINQIVSGTFWFDIEDQNGTVHEIREGRFDMQYTQ</sequence>
<keyword evidence="3" id="KW-1185">Reference proteome</keyword>
<organism evidence="2 3">
    <name type="scientific">Subsaximicrobium wynnwilliamsii</name>
    <dbReference type="NCBI Taxonomy" id="291179"/>
    <lineage>
        <taxon>Bacteria</taxon>
        <taxon>Pseudomonadati</taxon>
        <taxon>Bacteroidota</taxon>
        <taxon>Flavobacteriia</taxon>
        <taxon>Flavobacteriales</taxon>
        <taxon>Flavobacteriaceae</taxon>
        <taxon>Subsaximicrobium</taxon>
    </lineage>
</organism>
<dbReference type="OrthoDB" id="881763at2"/>
<evidence type="ECO:0000313" key="2">
    <source>
        <dbReference type="EMBL" id="TXD86725.1"/>
    </source>
</evidence>
<protein>
    <recommendedName>
        <fullName evidence="4">Lipoprotein</fullName>
    </recommendedName>
</protein>
<name>A0A5C6ZA37_9FLAO</name>
<feature type="signal peptide" evidence="1">
    <location>
        <begin position="1"/>
        <end position="21"/>
    </location>
</feature>
<evidence type="ECO:0000313" key="3">
    <source>
        <dbReference type="Proteomes" id="UP000321578"/>
    </source>
</evidence>
<dbReference type="EMBL" id="VORO01000041">
    <property type="protein sequence ID" value="TXD86725.1"/>
    <property type="molecule type" value="Genomic_DNA"/>
</dbReference>